<evidence type="ECO:0000313" key="1">
    <source>
        <dbReference type="EMBL" id="MFC7614501.1"/>
    </source>
</evidence>
<proteinExistence type="predicted"/>
<gene>
    <name evidence="1" type="ORF">ACFQV2_14190</name>
</gene>
<name>A0ABW2TM73_9PSEU</name>
<dbReference type="EMBL" id="JBHTEY010000004">
    <property type="protein sequence ID" value="MFC7614501.1"/>
    <property type="molecule type" value="Genomic_DNA"/>
</dbReference>
<comment type="caution">
    <text evidence="1">The sequence shown here is derived from an EMBL/GenBank/DDBJ whole genome shotgun (WGS) entry which is preliminary data.</text>
</comment>
<evidence type="ECO:0008006" key="3">
    <source>
        <dbReference type="Google" id="ProtNLM"/>
    </source>
</evidence>
<dbReference type="Proteomes" id="UP001596512">
    <property type="component" value="Unassembled WGS sequence"/>
</dbReference>
<organism evidence="1 2">
    <name type="scientific">Actinokineospora soli</name>
    <dbReference type="NCBI Taxonomy" id="1048753"/>
    <lineage>
        <taxon>Bacteria</taxon>
        <taxon>Bacillati</taxon>
        <taxon>Actinomycetota</taxon>
        <taxon>Actinomycetes</taxon>
        <taxon>Pseudonocardiales</taxon>
        <taxon>Pseudonocardiaceae</taxon>
        <taxon>Actinokineospora</taxon>
    </lineage>
</organism>
<evidence type="ECO:0000313" key="2">
    <source>
        <dbReference type="Proteomes" id="UP001596512"/>
    </source>
</evidence>
<sequence>MRDQFVPLVVKATQQFLNEQVNDRLKSALGGPGAYVSVSTEPADKPVEAPVPVVDEVRTTDEELEGFRIVRAIVCSEVSSDRVAARDAKTYFGILLDDNNRKPIARLWFNRSRKYLGVFDEQKVETRVPLERVEDIYAHAELLRRTVARYASPDQLVTVVER</sequence>
<keyword evidence="2" id="KW-1185">Reference proteome</keyword>
<accession>A0ABW2TM73</accession>
<protein>
    <recommendedName>
        <fullName evidence="3">Restriction endonuclease</fullName>
    </recommendedName>
</protein>
<reference evidence="2" key="1">
    <citation type="journal article" date="2019" name="Int. J. Syst. Evol. Microbiol.">
        <title>The Global Catalogue of Microorganisms (GCM) 10K type strain sequencing project: providing services to taxonomists for standard genome sequencing and annotation.</title>
        <authorList>
            <consortium name="The Broad Institute Genomics Platform"/>
            <consortium name="The Broad Institute Genome Sequencing Center for Infectious Disease"/>
            <person name="Wu L."/>
            <person name="Ma J."/>
        </authorList>
    </citation>
    <scope>NUCLEOTIDE SEQUENCE [LARGE SCALE GENOMIC DNA]</scope>
    <source>
        <strain evidence="2">JCM 17695</strain>
    </source>
</reference>